<dbReference type="Proteomes" id="UP000279859">
    <property type="component" value="Unassembled WGS sequence"/>
</dbReference>
<accession>A0A3M8L3I4</accession>
<gene>
    <name evidence="1" type="ORF">EEJ31_10340</name>
</gene>
<protein>
    <submittedName>
        <fullName evidence="1">Uncharacterized protein</fullName>
    </submittedName>
</protein>
<keyword evidence="2" id="KW-1185">Reference proteome</keyword>
<evidence type="ECO:0000313" key="1">
    <source>
        <dbReference type="EMBL" id="RNE59292.1"/>
    </source>
</evidence>
<sequence>MAAAVKAPAVPVPAPELSAQETLDLLQGALSKLVGAQGAWTLVPRSSDDTDTIFHDLKAGEIARDLAGLLERERAALRGETLAADIQEPVALPWEPAPISVWADPRRATVTDPVELPVRGAETRLVA</sequence>
<dbReference type="AlphaFoldDB" id="A0A3M8L3I4"/>
<organism evidence="1 2">
    <name type="scientific">Cryobacterium tepidiphilum</name>
    <dbReference type="NCBI Taxonomy" id="2486026"/>
    <lineage>
        <taxon>Bacteria</taxon>
        <taxon>Bacillati</taxon>
        <taxon>Actinomycetota</taxon>
        <taxon>Actinomycetes</taxon>
        <taxon>Micrococcales</taxon>
        <taxon>Microbacteriaceae</taxon>
        <taxon>Cryobacterium</taxon>
    </lineage>
</organism>
<evidence type="ECO:0000313" key="2">
    <source>
        <dbReference type="Proteomes" id="UP000279859"/>
    </source>
</evidence>
<dbReference type="EMBL" id="RDSR01000017">
    <property type="protein sequence ID" value="RNE59292.1"/>
    <property type="molecule type" value="Genomic_DNA"/>
</dbReference>
<comment type="caution">
    <text evidence="1">The sequence shown here is derived from an EMBL/GenBank/DDBJ whole genome shotgun (WGS) entry which is preliminary data.</text>
</comment>
<reference evidence="1 2" key="1">
    <citation type="submission" date="2018-11" db="EMBL/GenBank/DDBJ databases">
        <title>Cryobacterium sp. nov., isolated from rhizosphere soil of lettuce.</title>
        <authorList>
            <person name="Wang Y."/>
        </authorList>
    </citation>
    <scope>NUCLEOTIDE SEQUENCE [LARGE SCALE GENOMIC DNA]</scope>
    <source>
        <strain evidence="1 2">NEAU-85</strain>
    </source>
</reference>
<name>A0A3M8L3I4_9MICO</name>
<proteinExistence type="predicted"/>